<dbReference type="Gene3D" id="3.90.650.10">
    <property type="entry name" value="PurM-like C-terminal domain"/>
    <property type="match status" value="1"/>
</dbReference>
<dbReference type="InterPro" id="IPR010918">
    <property type="entry name" value="PurM-like_C_dom"/>
</dbReference>
<dbReference type="Gene3D" id="3.40.630.30">
    <property type="match status" value="1"/>
</dbReference>
<dbReference type="InterPro" id="IPR000182">
    <property type="entry name" value="GNAT_dom"/>
</dbReference>
<dbReference type="Pfam" id="PF00586">
    <property type="entry name" value="AIRS"/>
    <property type="match status" value="1"/>
</dbReference>
<dbReference type="InterPro" id="IPR024035">
    <property type="entry name" value="MSMEG_0567_GNAT"/>
</dbReference>
<evidence type="ECO:0000259" key="2">
    <source>
        <dbReference type="PROSITE" id="PS51186"/>
    </source>
</evidence>
<evidence type="ECO:0000256" key="1">
    <source>
        <dbReference type="SAM" id="MobiDB-lite"/>
    </source>
</evidence>
<dbReference type="Gene3D" id="3.30.1330.10">
    <property type="entry name" value="PurM-like, N-terminal domain"/>
    <property type="match status" value="1"/>
</dbReference>
<feature type="region of interest" description="Disordered" evidence="1">
    <location>
        <begin position="336"/>
        <end position="355"/>
    </location>
</feature>
<protein>
    <submittedName>
        <fullName evidence="3">MSMEG_0567/sll0787 family protein</fullName>
    </submittedName>
</protein>
<feature type="domain" description="N-acetyltransferase" evidence="2">
    <location>
        <begin position="22"/>
        <end position="168"/>
    </location>
</feature>
<dbReference type="InterPro" id="IPR016181">
    <property type="entry name" value="Acyl_CoA_acyltransferase"/>
</dbReference>
<reference evidence="4" key="1">
    <citation type="journal article" date="2019" name="Int. J. Syst. Evol. Microbiol.">
        <title>The Global Catalogue of Microorganisms (GCM) 10K type strain sequencing project: providing services to taxonomists for standard genome sequencing and annotation.</title>
        <authorList>
            <consortium name="The Broad Institute Genomics Platform"/>
            <consortium name="The Broad Institute Genome Sequencing Center for Infectious Disease"/>
            <person name="Wu L."/>
            <person name="Ma J."/>
        </authorList>
    </citation>
    <scope>NUCLEOTIDE SEQUENCE [LARGE SCALE GENOMIC DNA]</scope>
    <source>
        <strain evidence="4">CGMCC 1.12471</strain>
    </source>
</reference>
<dbReference type="SUPFAM" id="SSF55729">
    <property type="entry name" value="Acyl-CoA N-acyltransferases (Nat)"/>
    <property type="match status" value="1"/>
</dbReference>
<organism evidence="3 4">
    <name type="scientific">Amnibacterium endophyticum</name>
    <dbReference type="NCBI Taxonomy" id="2109337"/>
    <lineage>
        <taxon>Bacteria</taxon>
        <taxon>Bacillati</taxon>
        <taxon>Actinomycetota</taxon>
        <taxon>Actinomycetes</taxon>
        <taxon>Micrococcales</taxon>
        <taxon>Microbacteriaceae</taxon>
        <taxon>Amnibacterium</taxon>
    </lineage>
</organism>
<gene>
    <name evidence="3" type="ORF">ACFSBI_07910</name>
</gene>
<dbReference type="PANTHER" id="PTHR30270">
    <property type="entry name" value="THIAMINE-MONOPHOSPHATE KINASE"/>
    <property type="match status" value="1"/>
</dbReference>
<dbReference type="SUPFAM" id="SSF55326">
    <property type="entry name" value="PurM N-terminal domain-like"/>
    <property type="match status" value="1"/>
</dbReference>
<sequence length="477" mass="48718">MPESALFDVPVLTGTLRRPAPWALRRAEGDELAAYRRLRRDAFVVEQHLFAGTDADDVDDDPRTVVLVAVAPGGRVVGGVRLAPLTEPDIGWWAGSRLVVDEAVRGAAGLGAQLVDEACRVAEAAGVLRFDATVQQRYARMFARLGWTDAGEADVAGVPHRRMRWPIRRVAALVERTKASLADLLDPSSSTGAGPRGAAPGASLGGAGFVGDDGAPVPGSDLVAACDAILPAMVQRDPEWAGWCGVLVNVNDLSAMGADPVGLLDAVAGPDLETVRRVVRGLRSAAEAWGVPLLGGHTQLGVAASLAVTALGRTSAPVPGGGGRRHDELTLAVDTTGGWRPGAPGTQWDSTSSRSGEELRAMARLVRDAAPRAAKDVSMAGIAGTAGMLAEASGCGAEIEVAAVPRPAAASAGDWLTCFPGFGMLTADAPGASRMGSPLTATAAVGRLTAAPGVRLVWPDGEATTALPGPVTGLGHA</sequence>
<proteinExistence type="predicted"/>
<evidence type="ECO:0000313" key="3">
    <source>
        <dbReference type="EMBL" id="MFD1721471.1"/>
    </source>
</evidence>
<dbReference type="RefSeq" id="WP_377933734.1">
    <property type="nucleotide sequence ID" value="NZ_JBHUEA010000010.1"/>
</dbReference>
<name>A0ABW4LDQ8_9MICO</name>
<dbReference type="PROSITE" id="PS51186">
    <property type="entry name" value="GNAT"/>
    <property type="match status" value="1"/>
</dbReference>
<dbReference type="InterPro" id="IPR023911">
    <property type="entry name" value="MSMEG_0567/sll0787_C"/>
</dbReference>
<dbReference type="Pfam" id="PF02769">
    <property type="entry name" value="AIRS_C"/>
    <property type="match status" value="1"/>
</dbReference>
<dbReference type="InterPro" id="IPR006283">
    <property type="entry name" value="ThiL-like"/>
</dbReference>
<dbReference type="NCBIfam" id="TIGR04050">
    <property type="entry name" value="MSMEG_0567_Cter"/>
    <property type="match status" value="1"/>
</dbReference>
<keyword evidence="4" id="KW-1185">Reference proteome</keyword>
<evidence type="ECO:0000313" key="4">
    <source>
        <dbReference type="Proteomes" id="UP001597347"/>
    </source>
</evidence>
<dbReference type="InterPro" id="IPR036676">
    <property type="entry name" value="PurM-like_C_sf"/>
</dbReference>
<accession>A0ABW4LDQ8</accession>
<dbReference type="Pfam" id="PF00583">
    <property type="entry name" value="Acetyltransf_1"/>
    <property type="match status" value="1"/>
</dbReference>
<comment type="caution">
    <text evidence="3">The sequence shown here is derived from an EMBL/GenBank/DDBJ whole genome shotgun (WGS) entry which is preliminary data.</text>
</comment>
<dbReference type="EMBL" id="JBHUEA010000010">
    <property type="protein sequence ID" value="MFD1721471.1"/>
    <property type="molecule type" value="Genomic_DNA"/>
</dbReference>
<dbReference type="PANTHER" id="PTHR30270:SF0">
    <property type="entry name" value="THIAMINE-MONOPHOSPHATE KINASE"/>
    <property type="match status" value="1"/>
</dbReference>
<dbReference type="Proteomes" id="UP001597347">
    <property type="component" value="Unassembled WGS sequence"/>
</dbReference>
<dbReference type="InterPro" id="IPR016188">
    <property type="entry name" value="PurM-like_N"/>
</dbReference>
<dbReference type="NCBIfam" id="TIGR04045">
    <property type="entry name" value="MSMEG_0567_GNAT"/>
    <property type="match status" value="1"/>
</dbReference>
<dbReference type="SUPFAM" id="SSF56042">
    <property type="entry name" value="PurM C-terminal domain-like"/>
    <property type="match status" value="1"/>
</dbReference>
<dbReference type="InterPro" id="IPR036921">
    <property type="entry name" value="PurM-like_N_sf"/>
</dbReference>